<organism evidence="2 3">
    <name type="scientific">Niastella populi</name>
    <dbReference type="NCBI Taxonomy" id="550983"/>
    <lineage>
        <taxon>Bacteria</taxon>
        <taxon>Pseudomonadati</taxon>
        <taxon>Bacteroidota</taxon>
        <taxon>Chitinophagia</taxon>
        <taxon>Chitinophagales</taxon>
        <taxon>Chitinophagaceae</taxon>
        <taxon>Niastella</taxon>
    </lineage>
</organism>
<dbReference type="EMBL" id="LWBP01000205">
    <property type="protein sequence ID" value="OQP55775.1"/>
    <property type="molecule type" value="Genomic_DNA"/>
</dbReference>
<dbReference type="OrthoDB" id="670596at2"/>
<dbReference type="Proteomes" id="UP000192276">
    <property type="component" value="Unassembled WGS sequence"/>
</dbReference>
<dbReference type="RefSeq" id="WP_081169179.1">
    <property type="nucleotide sequence ID" value="NZ_LWBP01000205.1"/>
</dbReference>
<evidence type="ECO:0000256" key="1">
    <source>
        <dbReference type="SAM" id="SignalP"/>
    </source>
</evidence>
<keyword evidence="1" id="KW-0732">Signal</keyword>
<dbReference type="AlphaFoldDB" id="A0A1V9FBN8"/>
<accession>A0A1V9FBN8</accession>
<sequence>MKTDSGNFGKLAIAALAFTLAFTTPSMANDGDKGDPKTELKFIGNLENQPVFELNLANKEEDEYTVVFRDEYGNVLYSDKFKGAGLTKKFMLKSEEFSDTALNVTVKSKKGNTTEVYSINRSHSYVEETLVNKVK</sequence>
<protein>
    <submittedName>
        <fullName evidence="2">Uncharacterized protein</fullName>
    </submittedName>
</protein>
<evidence type="ECO:0000313" key="3">
    <source>
        <dbReference type="Proteomes" id="UP000192276"/>
    </source>
</evidence>
<gene>
    <name evidence="2" type="ORF">A4R26_27120</name>
</gene>
<proteinExistence type="predicted"/>
<feature type="signal peptide" evidence="1">
    <location>
        <begin position="1"/>
        <end position="28"/>
    </location>
</feature>
<reference evidence="3" key="1">
    <citation type="submission" date="2016-04" db="EMBL/GenBank/DDBJ databases">
        <authorList>
            <person name="Chen L."/>
            <person name="Zhuang W."/>
            <person name="Wang G."/>
        </authorList>
    </citation>
    <scope>NUCLEOTIDE SEQUENCE [LARGE SCALE GENOMIC DNA]</scope>
    <source>
        <strain evidence="3">208</strain>
    </source>
</reference>
<feature type="chain" id="PRO_5013003482" evidence="1">
    <location>
        <begin position="29"/>
        <end position="135"/>
    </location>
</feature>
<evidence type="ECO:0000313" key="2">
    <source>
        <dbReference type="EMBL" id="OQP55775.1"/>
    </source>
</evidence>
<comment type="caution">
    <text evidence="2">The sequence shown here is derived from an EMBL/GenBank/DDBJ whole genome shotgun (WGS) entry which is preliminary data.</text>
</comment>
<keyword evidence="3" id="KW-1185">Reference proteome</keyword>
<name>A0A1V9FBN8_9BACT</name>